<evidence type="ECO:0000256" key="1">
    <source>
        <dbReference type="SAM" id="SignalP"/>
    </source>
</evidence>
<evidence type="ECO:0000313" key="4">
    <source>
        <dbReference type="Proteomes" id="UP000237839"/>
    </source>
</evidence>
<dbReference type="PROSITE" id="PS51257">
    <property type="entry name" value="PROKAR_LIPOPROTEIN"/>
    <property type="match status" value="1"/>
</dbReference>
<keyword evidence="1" id="KW-0732">Signal</keyword>
<evidence type="ECO:0000313" key="3">
    <source>
        <dbReference type="EMBL" id="PRC94377.1"/>
    </source>
</evidence>
<dbReference type="PIRSF" id="PIRSF028205">
    <property type="entry name" value="UCP028205"/>
    <property type="match status" value="1"/>
</dbReference>
<comment type="caution">
    <text evidence="3">The sequence shown here is derived from an EMBL/GenBank/DDBJ whole genome shotgun (WGS) entry which is preliminary data.</text>
</comment>
<accession>A0A2S9H346</accession>
<dbReference type="InterPro" id="IPR011220">
    <property type="entry name" value="UCP028205"/>
</dbReference>
<feature type="signal peptide" evidence="1">
    <location>
        <begin position="1"/>
        <end position="27"/>
    </location>
</feature>
<dbReference type="Proteomes" id="UP000237839">
    <property type="component" value="Unassembled WGS sequence"/>
</dbReference>
<organism evidence="3 4">
    <name type="scientific">Solimicrobium silvestre</name>
    <dbReference type="NCBI Taxonomy" id="2099400"/>
    <lineage>
        <taxon>Bacteria</taxon>
        <taxon>Pseudomonadati</taxon>
        <taxon>Pseudomonadota</taxon>
        <taxon>Betaproteobacteria</taxon>
        <taxon>Burkholderiales</taxon>
        <taxon>Oxalobacteraceae</taxon>
        <taxon>Solimicrobium</taxon>
    </lineage>
</organism>
<dbReference type="Pfam" id="PF17131">
    <property type="entry name" value="LolA_like"/>
    <property type="match status" value="1"/>
</dbReference>
<reference evidence="3 4" key="1">
    <citation type="submission" date="2018-02" db="EMBL/GenBank/DDBJ databases">
        <title>Solimicrobium silvestre gen. nov., sp. nov., isolated from alpine forest soil.</title>
        <authorList>
            <person name="Margesin R."/>
            <person name="Albuquerque L."/>
            <person name="Zhang D.-C."/>
            <person name="Froufe H.J.C."/>
            <person name="Severino R."/>
            <person name="Roxo I."/>
            <person name="Egas C."/>
            <person name="Da Costa M.S."/>
        </authorList>
    </citation>
    <scope>NUCLEOTIDE SEQUENCE [LARGE SCALE GENOMIC DNA]</scope>
    <source>
        <strain evidence="3 4">S20-91</strain>
    </source>
</reference>
<name>A0A2S9H346_9BURK</name>
<proteinExistence type="predicted"/>
<protein>
    <recommendedName>
        <fullName evidence="2">Uncharacterized protein TP-0789 domain-containing protein</fullName>
    </recommendedName>
</protein>
<sequence length="258" mass="27890">MKTKTTLHISAALVFALASSCWYSATAATATTAAVDPAALVAKLDALRRPSAANLKMVFTLTTSESGAQDTYRYTGLIRRDAGTLVLAEDGDQRGQKYLYTPGGYWLYAPRTRRPMRLTPLQTLRGQASIGDISRLNLADDYSAAFASQSEARIDDHDCWVLTLIAKSPEASYASITLYVNKADQVPVQADLMAGTGRKLKTLKFGGLKKVGGQNLLTTLTYIDAVNTDKRTVQQIDAVESSSTPAAMFQPQALVLEN</sequence>
<feature type="domain" description="Uncharacterized protein TP-0789" evidence="2">
    <location>
        <begin position="86"/>
        <end position="254"/>
    </location>
</feature>
<keyword evidence="4" id="KW-1185">Reference proteome</keyword>
<dbReference type="AlphaFoldDB" id="A0A2S9H346"/>
<dbReference type="CDD" id="cd16329">
    <property type="entry name" value="LolA_like"/>
    <property type="match status" value="1"/>
</dbReference>
<dbReference type="EMBL" id="PUGF01000003">
    <property type="protein sequence ID" value="PRC94377.1"/>
    <property type="molecule type" value="Genomic_DNA"/>
</dbReference>
<evidence type="ECO:0000259" key="2">
    <source>
        <dbReference type="Pfam" id="PF17131"/>
    </source>
</evidence>
<dbReference type="Gene3D" id="2.50.20.10">
    <property type="entry name" value="Lipoprotein localisation LolA/LolB/LppX"/>
    <property type="match status" value="1"/>
</dbReference>
<dbReference type="InterPro" id="IPR033399">
    <property type="entry name" value="TP_0789-like"/>
</dbReference>
<gene>
    <name evidence="3" type="ORF">S2091_0998</name>
</gene>
<dbReference type="RefSeq" id="WP_165794915.1">
    <property type="nucleotide sequence ID" value="NZ_PUGF01000003.1"/>
</dbReference>
<feature type="chain" id="PRO_5015473155" description="Uncharacterized protein TP-0789 domain-containing protein" evidence="1">
    <location>
        <begin position="28"/>
        <end position="258"/>
    </location>
</feature>